<evidence type="ECO:0000313" key="2">
    <source>
        <dbReference type="EMBL" id="GAA1981247.1"/>
    </source>
</evidence>
<dbReference type="Proteomes" id="UP001499854">
    <property type="component" value="Unassembled WGS sequence"/>
</dbReference>
<sequence>MTPDNAWDMGDPHVDDELITDSDDDEDEEPTSIVAVCPISPELAAQIFSMAELDWTDPDATKAAMTAAGWTSTGDYLGELGERAYTPAGHLVYGDDCLAMPFAYDFWIHPDGAWTEDVWADQPGWHSLVDPPPGTVAAQLEAVVATFTELMGPADHDVTHEPRPEFKYRWRYRAWRRGDNVVVVSPGLDPHSYSQFVHLLVQIRSLPSTAPFPAGRDLPNFSW</sequence>
<dbReference type="EMBL" id="BAAAQM010000028">
    <property type="protein sequence ID" value="GAA1981247.1"/>
    <property type="molecule type" value="Genomic_DNA"/>
</dbReference>
<evidence type="ECO:0000256" key="1">
    <source>
        <dbReference type="SAM" id="MobiDB-lite"/>
    </source>
</evidence>
<feature type="region of interest" description="Disordered" evidence="1">
    <location>
        <begin position="1"/>
        <end position="30"/>
    </location>
</feature>
<gene>
    <name evidence="2" type="ORF">GCM10009838_48070</name>
</gene>
<evidence type="ECO:0008006" key="4">
    <source>
        <dbReference type="Google" id="ProtNLM"/>
    </source>
</evidence>
<proteinExistence type="predicted"/>
<feature type="compositionally biased region" description="Acidic residues" evidence="1">
    <location>
        <begin position="17"/>
        <end position="30"/>
    </location>
</feature>
<name>A0ABP5DMP4_9ACTN</name>
<protein>
    <recommendedName>
        <fullName evidence="4">DUF317 domain-containing protein</fullName>
    </recommendedName>
</protein>
<organism evidence="2 3">
    <name type="scientific">Catenulispora subtropica</name>
    <dbReference type="NCBI Taxonomy" id="450798"/>
    <lineage>
        <taxon>Bacteria</taxon>
        <taxon>Bacillati</taxon>
        <taxon>Actinomycetota</taxon>
        <taxon>Actinomycetes</taxon>
        <taxon>Catenulisporales</taxon>
        <taxon>Catenulisporaceae</taxon>
        <taxon>Catenulispora</taxon>
    </lineage>
</organism>
<reference evidence="3" key="1">
    <citation type="journal article" date="2019" name="Int. J. Syst. Evol. Microbiol.">
        <title>The Global Catalogue of Microorganisms (GCM) 10K type strain sequencing project: providing services to taxonomists for standard genome sequencing and annotation.</title>
        <authorList>
            <consortium name="The Broad Institute Genomics Platform"/>
            <consortium name="The Broad Institute Genome Sequencing Center for Infectious Disease"/>
            <person name="Wu L."/>
            <person name="Ma J."/>
        </authorList>
    </citation>
    <scope>NUCLEOTIDE SEQUENCE [LARGE SCALE GENOMIC DNA]</scope>
    <source>
        <strain evidence="3">JCM 16013</strain>
    </source>
</reference>
<accession>A0ABP5DMP4</accession>
<comment type="caution">
    <text evidence="2">The sequence shown here is derived from an EMBL/GenBank/DDBJ whole genome shotgun (WGS) entry which is preliminary data.</text>
</comment>
<keyword evidence="3" id="KW-1185">Reference proteome</keyword>
<evidence type="ECO:0000313" key="3">
    <source>
        <dbReference type="Proteomes" id="UP001499854"/>
    </source>
</evidence>